<keyword evidence="2" id="KW-0472">Membrane</keyword>
<proteinExistence type="predicted"/>
<keyword evidence="2" id="KW-1133">Transmembrane helix</keyword>
<feature type="transmembrane region" description="Helical" evidence="2">
    <location>
        <begin position="293"/>
        <end position="316"/>
    </location>
</feature>
<keyword evidence="4" id="KW-1185">Reference proteome</keyword>
<organism evidence="3 4">
    <name type="scientific">Hyaloscypha variabilis (strain UAMH 11265 / GT02V1 / F)</name>
    <name type="common">Meliniomyces variabilis</name>
    <dbReference type="NCBI Taxonomy" id="1149755"/>
    <lineage>
        <taxon>Eukaryota</taxon>
        <taxon>Fungi</taxon>
        <taxon>Dikarya</taxon>
        <taxon>Ascomycota</taxon>
        <taxon>Pezizomycotina</taxon>
        <taxon>Leotiomycetes</taxon>
        <taxon>Helotiales</taxon>
        <taxon>Hyaloscyphaceae</taxon>
        <taxon>Hyaloscypha</taxon>
        <taxon>Hyaloscypha variabilis</taxon>
    </lineage>
</organism>
<dbReference type="STRING" id="1149755.A0A2J6S7J5"/>
<keyword evidence="2" id="KW-0812">Transmembrane</keyword>
<accession>A0A2J6S7J5</accession>
<dbReference type="Proteomes" id="UP000235786">
    <property type="component" value="Unassembled WGS sequence"/>
</dbReference>
<evidence type="ECO:0000256" key="1">
    <source>
        <dbReference type="SAM" id="MobiDB-lite"/>
    </source>
</evidence>
<protein>
    <recommendedName>
        <fullName evidence="5">Cora-domain-containing protein</fullName>
    </recommendedName>
</protein>
<dbReference type="AlphaFoldDB" id="A0A2J6S7J5"/>
<dbReference type="OrthoDB" id="426293at2759"/>
<evidence type="ECO:0000313" key="4">
    <source>
        <dbReference type="Proteomes" id="UP000235786"/>
    </source>
</evidence>
<evidence type="ECO:0000256" key="2">
    <source>
        <dbReference type="SAM" id="Phobius"/>
    </source>
</evidence>
<feature type="transmembrane region" description="Helical" evidence="2">
    <location>
        <begin position="263"/>
        <end position="281"/>
    </location>
</feature>
<evidence type="ECO:0008006" key="5">
    <source>
        <dbReference type="Google" id="ProtNLM"/>
    </source>
</evidence>
<sequence length="424" mass="49095">MHLTPYPSFSGLRTDKLDSIGNNIRLFHLNAYEVSSEWNSDHTIWKHGALPGKKKWLLQRAYTLSLMYRESNPFWTLVFLLPPERSRAREIETQLQTTICKNMPLAIVIADATFCILESMWKGWTTLIAYIDELLRTGDEIFDLEAHDNLIFDDDLYTRSRRYFWVINCVNESTNLLQRNMQAWTKHREEILPLGQEPLSVKLGKEFDNSIQKCDEVLARLVEVKESFNEQRTKAVALRDGLFSASAVMESRASTRLGENVKLLTYVSIFYLPLAFCTSIWSTTDTFGYRNLVITMVAIGFLTYLVVFNLNLLVIFSKTSYSSLKINVISSMQADSRKGWGKRGELFHKYRPRETADQSEPSEWWILVYLLQRALDVLSFRRDETSEKGPKKSKRKWYTRLWWGAEKGGRNSGPQTDDTGDAQA</sequence>
<evidence type="ECO:0000313" key="3">
    <source>
        <dbReference type="EMBL" id="PMD46738.1"/>
    </source>
</evidence>
<dbReference type="EMBL" id="KZ613939">
    <property type="protein sequence ID" value="PMD46738.1"/>
    <property type="molecule type" value="Genomic_DNA"/>
</dbReference>
<reference evidence="3 4" key="1">
    <citation type="submission" date="2016-04" db="EMBL/GenBank/DDBJ databases">
        <title>A degradative enzymes factory behind the ericoid mycorrhizal symbiosis.</title>
        <authorList>
            <consortium name="DOE Joint Genome Institute"/>
            <person name="Martino E."/>
            <person name="Morin E."/>
            <person name="Grelet G."/>
            <person name="Kuo A."/>
            <person name="Kohler A."/>
            <person name="Daghino S."/>
            <person name="Barry K."/>
            <person name="Choi C."/>
            <person name="Cichocki N."/>
            <person name="Clum A."/>
            <person name="Copeland A."/>
            <person name="Hainaut M."/>
            <person name="Haridas S."/>
            <person name="Labutti K."/>
            <person name="Lindquist E."/>
            <person name="Lipzen A."/>
            <person name="Khouja H.-R."/>
            <person name="Murat C."/>
            <person name="Ohm R."/>
            <person name="Olson A."/>
            <person name="Spatafora J."/>
            <person name="Veneault-Fourrey C."/>
            <person name="Henrissat B."/>
            <person name="Grigoriev I."/>
            <person name="Martin F."/>
            <person name="Perotto S."/>
        </authorList>
    </citation>
    <scope>NUCLEOTIDE SEQUENCE [LARGE SCALE GENOMIC DNA]</scope>
    <source>
        <strain evidence="3 4">F</strain>
    </source>
</reference>
<feature type="region of interest" description="Disordered" evidence="1">
    <location>
        <begin position="405"/>
        <end position="424"/>
    </location>
</feature>
<gene>
    <name evidence="3" type="ORF">L207DRAFT_220066</name>
</gene>
<name>A0A2J6S7J5_HYAVF</name>